<evidence type="ECO:0000313" key="1">
    <source>
        <dbReference type="EMBL" id="TEB37999.1"/>
    </source>
</evidence>
<organism evidence="1 2">
    <name type="scientific">Coprinellus micaceus</name>
    <name type="common">Glistening ink-cap mushroom</name>
    <name type="synonym">Coprinus micaceus</name>
    <dbReference type="NCBI Taxonomy" id="71717"/>
    <lineage>
        <taxon>Eukaryota</taxon>
        <taxon>Fungi</taxon>
        <taxon>Dikarya</taxon>
        <taxon>Basidiomycota</taxon>
        <taxon>Agaricomycotina</taxon>
        <taxon>Agaricomycetes</taxon>
        <taxon>Agaricomycetidae</taxon>
        <taxon>Agaricales</taxon>
        <taxon>Agaricineae</taxon>
        <taxon>Psathyrellaceae</taxon>
        <taxon>Coprinellus</taxon>
    </lineage>
</organism>
<sequence>MSPVSKHLAEPISLRRLWLSTTFGLRQPPNPINPALQDLIHLLSGLRRRPVPSVEIDHSDVRGECTCQSPWNQSTQRRVSGIQHTLTLSSFELIPS</sequence>
<protein>
    <submittedName>
        <fullName evidence="1">Uncharacterized protein</fullName>
    </submittedName>
</protein>
<comment type="caution">
    <text evidence="1">The sequence shown here is derived from an EMBL/GenBank/DDBJ whole genome shotgun (WGS) entry which is preliminary data.</text>
</comment>
<reference evidence="1 2" key="1">
    <citation type="journal article" date="2019" name="Nat. Ecol. Evol.">
        <title>Megaphylogeny resolves global patterns of mushroom evolution.</title>
        <authorList>
            <person name="Varga T."/>
            <person name="Krizsan K."/>
            <person name="Foldi C."/>
            <person name="Dima B."/>
            <person name="Sanchez-Garcia M."/>
            <person name="Sanchez-Ramirez S."/>
            <person name="Szollosi G.J."/>
            <person name="Szarkandi J.G."/>
            <person name="Papp V."/>
            <person name="Albert L."/>
            <person name="Andreopoulos W."/>
            <person name="Angelini C."/>
            <person name="Antonin V."/>
            <person name="Barry K.W."/>
            <person name="Bougher N.L."/>
            <person name="Buchanan P."/>
            <person name="Buyck B."/>
            <person name="Bense V."/>
            <person name="Catcheside P."/>
            <person name="Chovatia M."/>
            <person name="Cooper J."/>
            <person name="Damon W."/>
            <person name="Desjardin D."/>
            <person name="Finy P."/>
            <person name="Geml J."/>
            <person name="Haridas S."/>
            <person name="Hughes K."/>
            <person name="Justo A."/>
            <person name="Karasinski D."/>
            <person name="Kautmanova I."/>
            <person name="Kiss B."/>
            <person name="Kocsube S."/>
            <person name="Kotiranta H."/>
            <person name="LaButti K.M."/>
            <person name="Lechner B.E."/>
            <person name="Liimatainen K."/>
            <person name="Lipzen A."/>
            <person name="Lukacs Z."/>
            <person name="Mihaltcheva S."/>
            <person name="Morgado L.N."/>
            <person name="Niskanen T."/>
            <person name="Noordeloos M.E."/>
            <person name="Ohm R.A."/>
            <person name="Ortiz-Santana B."/>
            <person name="Ovrebo C."/>
            <person name="Racz N."/>
            <person name="Riley R."/>
            <person name="Savchenko A."/>
            <person name="Shiryaev A."/>
            <person name="Soop K."/>
            <person name="Spirin V."/>
            <person name="Szebenyi C."/>
            <person name="Tomsovsky M."/>
            <person name="Tulloss R.E."/>
            <person name="Uehling J."/>
            <person name="Grigoriev I.V."/>
            <person name="Vagvolgyi C."/>
            <person name="Papp T."/>
            <person name="Martin F.M."/>
            <person name="Miettinen O."/>
            <person name="Hibbett D.S."/>
            <person name="Nagy L.G."/>
        </authorList>
    </citation>
    <scope>NUCLEOTIDE SEQUENCE [LARGE SCALE GENOMIC DNA]</scope>
    <source>
        <strain evidence="1 2">FP101781</strain>
    </source>
</reference>
<evidence type="ECO:0000313" key="2">
    <source>
        <dbReference type="Proteomes" id="UP000298030"/>
    </source>
</evidence>
<dbReference type="EMBL" id="QPFP01000003">
    <property type="protein sequence ID" value="TEB37999.1"/>
    <property type="molecule type" value="Genomic_DNA"/>
</dbReference>
<dbReference type="AlphaFoldDB" id="A0A4Y7TWQ0"/>
<name>A0A4Y7TWQ0_COPMI</name>
<accession>A0A4Y7TWQ0</accession>
<keyword evidence="2" id="KW-1185">Reference proteome</keyword>
<gene>
    <name evidence="1" type="ORF">FA13DRAFT_1725621</name>
</gene>
<dbReference type="Proteomes" id="UP000298030">
    <property type="component" value="Unassembled WGS sequence"/>
</dbReference>
<proteinExistence type="predicted"/>